<dbReference type="InterPro" id="IPR004373">
    <property type="entry name" value="RF-1"/>
</dbReference>
<organism evidence="7">
    <name type="scientific">hydrothermal vent metagenome</name>
    <dbReference type="NCBI Taxonomy" id="652676"/>
    <lineage>
        <taxon>unclassified sequences</taxon>
        <taxon>metagenomes</taxon>
        <taxon>ecological metagenomes</taxon>
    </lineage>
</organism>
<dbReference type="SUPFAM" id="SSF75620">
    <property type="entry name" value="Release factor"/>
    <property type="match status" value="1"/>
</dbReference>
<sequence length="363" mass="40568">MNSSILTKLEQLSMRLEEVGAMLSDPAVASDQNKFRELSIEYSQLTPVNEQFSQYLATQADIEAAEAMLLEDDDEMRAMAKEEISEGKTKLEQLDLELKKALLPKDPNDSRNIIIEIRAGTGGDEASIFSGDLFRMYSRYVEKQKWQIEVMSSNVGDHGGFKEVIARISGDNVYAKLKFESGAHRVQRVPETESQGRVHTSACTVAIMPEVENIEEVNINMSDVRVDTFRASGAGGQHVNKTDSAVRVTHIPTGTVVECQDGRSQHKNKAQAMSVLASRILDAQQQVQHKEQASTRKELIGSGDRSQRIRTYNYPQGRITDHRINLTLYKLAEIMEGDLESIIEPLIVEQQTNQLTELNDALA</sequence>
<dbReference type="PROSITE" id="PS00745">
    <property type="entry name" value="RF_PROK_I"/>
    <property type="match status" value="1"/>
</dbReference>
<evidence type="ECO:0000256" key="5">
    <source>
        <dbReference type="ARBA" id="ARBA00022917"/>
    </source>
</evidence>
<protein>
    <submittedName>
        <fullName evidence="7">Peptide chain release factor 1</fullName>
    </submittedName>
</protein>
<dbReference type="SMART" id="SM00937">
    <property type="entry name" value="PCRF"/>
    <property type="match status" value="1"/>
</dbReference>
<dbReference type="InterPro" id="IPR005139">
    <property type="entry name" value="PCRF"/>
</dbReference>
<dbReference type="InterPro" id="IPR045853">
    <property type="entry name" value="Pep_chain_release_fac_I_sf"/>
</dbReference>
<dbReference type="FunFam" id="3.30.70.1660:FF:000002">
    <property type="entry name" value="Peptide chain release factor 1"/>
    <property type="match status" value="1"/>
</dbReference>
<proteinExistence type="inferred from homology"/>
<dbReference type="Pfam" id="PF03462">
    <property type="entry name" value="PCRF"/>
    <property type="match status" value="1"/>
</dbReference>
<comment type="similarity">
    <text evidence="2">Belongs to the prokaryotic/mitochondrial release factor family.</text>
</comment>
<dbReference type="EMBL" id="FPHS01000132">
    <property type="protein sequence ID" value="SFV79180.1"/>
    <property type="molecule type" value="Genomic_DNA"/>
</dbReference>
<dbReference type="FunFam" id="3.30.160.20:FF:000004">
    <property type="entry name" value="Peptide chain release factor 1"/>
    <property type="match status" value="1"/>
</dbReference>
<reference evidence="7" key="1">
    <citation type="submission" date="2016-10" db="EMBL/GenBank/DDBJ databases">
        <authorList>
            <person name="de Groot N.N."/>
        </authorList>
    </citation>
    <scope>NUCLEOTIDE SEQUENCE</scope>
</reference>
<dbReference type="InterPro" id="IPR000352">
    <property type="entry name" value="Pep_chain_release_fac_I"/>
</dbReference>
<dbReference type="Gene3D" id="6.10.140.1950">
    <property type="match status" value="1"/>
</dbReference>
<gene>
    <name evidence="7" type="ORF">MNB_SUP05-11-93</name>
</gene>
<evidence type="ECO:0000313" key="7">
    <source>
        <dbReference type="EMBL" id="SFV79180.1"/>
    </source>
</evidence>
<dbReference type="Pfam" id="PF00472">
    <property type="entry name" value="RF-1"/>
    <property type="match status" value="1"/>
</dbReference>
<dbReference type="Gene3D" id="3.30.160.20">
    <property type="match status" value="1"/>
</dbReference>
<accession>A0A1W1DDQ1</accession>
<dbReference type="PANTHER" id="PTHR43804:SF7">
    <property type="entry name" value="LD18447P"/>
    <property type="match status" value="1"/>
</dbReference>
<dbReference type="NCBIfam" id="NF001859">
    <property type="entry name" value="PRK00591.1"/>
    <property type="match status" value="1"/>
</dbReference>
<evidence type="ECO:0000256" key="2">
    <source>
        <dbReference type="ARBA" id="ARBA00010835"/>
    </source>
</evidence>
<dbReference type="GO" id="GO:0005829">
    <property type="term" value="C:cytosol"/>
    <property type="evidence" value="ECO:0007669"/>
    <property type="project" value="UniProtKB-ARBA"/>
</dbReference>
<dbReference type="HAMAP" id="MF_00093">
    <property type="entry name" value="Rel_fac_1"/>
    <property type="match status" value="1"/>
</dbReference>
<comment type="subcellular location">
    <subcellularLocation>
        <location evidence="1">Cytoplasm</location>
    </subcellularLocation>
</comment>
<dbReference type="FunFam" id="3.30.70.1660:FF:000004">
    <property type="entry name" value="Peptide chain release factor 1"/>
    <property type="match status" value="1"/>
</dbReference>
<evidence type="ECO:0000256" key="3">
    <source>
        <dbReference type="ARBA" id="ARBA00022481"/>
    </source>
</evidence>
<keyword evidence="3" id="KW-0488">Methylation</keyword>
<dbReference type="GO" id="GO:0016149">
    <property type="term" value="F:translation release factor activity, codon specific"/>
    <property type="evidence" value="ECO:0007669"/>
    <property type="project" value="InterPro"/>
</dbReference>
<dbReference type="AlphaFoldDB" id="A0A1W1DDQ1"/>
<evidence type="ECO:0000256" key="4">
    <source>
        <dbReference type="ARBA" id="ARBA00022490"/>
    </source>
</evidence>
<evidence type="ECO:0000256" key="1">
    <source>
        <dbReference type="ARBA" id="ARBA00004496"/>
    </source>
</evidence>
<dbReference type="Gene3D" id="3.30.70.1660">
    <property type="match status" value="1"/>
</dbReference>
<keyword evidence="5" id="KW-0648">Protein biosynthesis</keyword>
<evidence type="ECO:0000259" key="6">
    <source>
        <dbReference type="PROSITE" id="PS00745"/>
    </source>
</evidence>
<name>A0A1W1DDQ1_9ZZZZ</name>
<dbReference type="PANTHER" id="PTHR43804">
    <property type="entry name" value="LD18447P"/>
    <property type="match status" value="1"/>
</dbReference>
<keyword evidence="4" id="KW-0963">Cytoplasm</keyword>
<dbReference type="NCBIfam" id="TIGR00019">
    <property type="entry name" value="prfA"/>
    <property type="match status" value="1"/>
</dbReference>
<dbReference type="InterPro" id="IPR050057">
    <property type="entry name" value="Prokaryotic/Mito_RF"/>
</dbReference>
<feature type="domain" description="Prokaryotic-type class I peptide chain release factors" evidence="6">
    <location>
        <begin position="230"/>
        <end position="246"/>
    </location>
</feature>